<evidence type="ECO:0000313" key="5">
    <source>
        <dbReference type="Ensembl" id="ENSSFOP00015017975.1"/>
    </source>
</evidence>
<keyword evidence="1" id="KW-0479">Metal-binding</keyword>
<dbReference type="GO" id="GO:0005509">
    <property type="term" value="F:calcium ion binding"/>
    <property type="evidence" value="ECO:0007669"/>
    <property type="project" value="InterPro"/>
</dbReference>
<dbReference type="KEGG" id="sfm:108919634"/>
<dbReference type="PROSITE" id="PS50222">
    <property type="entry name" value="EF_HAND_2"/>
    <property type="match status" value="3"/>
</dbReference>
<evidence type="ECO:0000256" key="1">
    <source>
        <dbReference type="ARBA" id="ARBA00022723"/>
    </source>
</evidence>
<dbReference type="CDD" id="cd00051">
    <property type="entry name" value="EFh"/>
    <property type="match status" value="1"/>
</dbReference>
<evidence type="ECO:0000256" key="2">
    <source>
        <dbReference type="ARBA" id="ARBA00022737"/>
    </source>
</evidence>
<evidence type="ECO:0000259" key="4">
    <source>
        <dbReference type="PROSITE" id="PS50222"/>
    </source>
</evidence>
<dbReference type="FunFam" id="1.10.238.10:FF:000003">
    <property type="entry name" value="Calmodulin A"/>
    <property type="match status" value="1"/>
</dbReference>
<dbReference type="GeneTree" id="ENSGT00390000004917"/>
<gene>
    <name evidence="5" type="primary">EFCAB11</name>
    <name evidence="5" type="synonym">efcab11</name>
</gene>
<reference evidence="5" key="3">
    <citation type="submission" date="2025-09" db="UniProtKB">
        <authorList>
            <consortium name="Ensembl"/>
        </authorList>
    </citation>
    <scope>IDENTIFICATION</scope>
</reference>
<evidence type="ECO:0000256" key="3">
    <source>
        <dbReference type="ARBA" id="ARBA00022837"/>
    </source>
</evidence>
<reference evidence="5 6" key="1">
    <citation type="submission" date="2019-04" db="EMBL/GenBank/DDBJ databases">
        <authorList>
            <consortium name="Wellcome Sanger Institute Data Sharing"/>
        </authorList>
    </citation>
    <scope>NUCLEOTIDE SEQUENCE [LARGE SCALE GENOMIC DNA]</scope>
</reference>
<evidence type="ECO:0000313" key="6">
    <source>
        <dbReference type="Proteomes" id="UP000694397"/>
    </source>
</evidence>
<reference evidence="5" key="2">
    <citation type="submission" date="2025-08" db="UniProtKB">
        <authorList>
            <consortium name="Ensembl"/>
        </authorList>
    </citation>
    <scope>IDENTIFICATION</scope>
</reference>
<keyword evidence="2" id="KW-0677">Repeat</keyword>
<dbReference type="Pfam" id="PF13499">
    <property type="entry name" value="EF-hand_7"/>
    <property type="match status" value="1"/>
</dbReference>
<dbReference type="Ensembl" id="ENSSFOT00015018181.2">
    <property type="protein sequence ID" value="ENSSFOP00015017975.1"/>
    <property type="gene ID" value="ENSSFOG00015011568.2"/>
</dbReference>
<dbReference type="GeneID" id="108919634"/>
<organism evidence="5 6">
    <name type="scientific">Scleropages formosus</name>
    <name type="common">Asian bonytongue</name>
    <name type="synonym">Osteoglossum formosum</name>
    <dbReference type="NCBI Taxonomy" id="113540"/>
    <lineage>
        <taxon>Eukaryota</taxon>
        <taxon>Metazoa</taxon>
        <taxon>Chordata</taxon>
        <taxon>Craniata</taxon>
        <taxon>Vertebrata</taxon>
        <taxon>Euteleostomi</taxon>
        <taxon>Actinopterygii</taxon>
        <taxon>Neopterygii</taxon>
        <taxon>Teleostei</taxon>
        <taxon>Osteoglossocephala</taxon>
        <taxon>Osteoglossomorpha</taxon>
        <taxon>Osteoglossiformes</taxon>
        <taxon>Osteoglossidae</taxon>
        <taxon>Scleropages</taxon>
    </lineage>
</organism>
<dbReference type="AlphaFoldDB" id="A0A8C9RT06"/>
<dbReference type="OrthoDB" id="26525at2759"/>
<keyword evidence="6" id="KW-1185">Reference proteome</keyword>
<proteinExistence type="predicted"/>
<dbReference type="InterPro" id="IPR011992">
    <property type="entry name" value="EF-hand-dom_pair"/>
</dbReference>
<sequence>MFSARAHLTRLERKITDSDKKKFAMVFQQCDEGRKGYLSREDLKVAVVQLFGYKPSKMETNSLMEPVLKADLPGVPLDLFVSLMGRKLSVLDPYEKTRHIFNAFDAHCRGFLTLEDFRRAFSRVAPRLPDRTIQEAFREVDRDSDGHISFRDFECAIGHAQNPP</sequence>
<feature type="domain" description="EF-hand" evidence="4">
    <location>
        <begin position="18"/>
        <end position="53"/>
    </location>
</feature>
<dbReference type="InterPro" id="IPR050403">
    <property type="entry name" value="Myosin_RLC"/>
</dbReference>
<dbReference type="RefSeq" id="XP_018583307.1">
    <property type="nucleotide sequence ID" value="XM_018727791.1"/>
</dbReference>
<dbReference type="Proteomes" id="UP000694397">
    <property type="component" value="Chromosome 15"/>
</dbReference>
<feature type="domain" description="EF-hand" evidence="4">
    <location>
        <begin position="128"/>
        <end position="163"/>
    </location>
</feature>
<accession>A0A8C9RT06</accession>
<dbReference type="PANTHER" id="PTHR23049">
    <property type="entry name" value="MYOSIN REGULATORY LIGHT CHAIN 2"/>
    <property type="match status" value="1"/>
</dbReference>
<dbReference type="PROSITE" id="PS00018">
    <property type="entry name" value="EF_HAND_1"/>
    <property type="match status" value="1"/>
</dbReference>
<protein>
    <submittedName>
        <fullName evidence="5">EF-hand calcium binding domain 11</fullName>
    </submittedName>
</protein>
<dbReference type="SUPFAM" id="SSF47473">
    <property type="entry name" value="EF-hand"/>
    <property type="match status" value="1"/>
</dbReference>
<dbReference type="Gene3D" id="1.10.238.10">
    <property type="entry name" value="EF-hand"/>
    <property type="match status" value="1"/>
</dbReference>
<keyword evidence="3" id="KW-0106">Calcium</keyword>
<name>A0A8C9RT06_SCLFO</name>
<dbReference type="CTD" id="90141"/>
<dbReference type="InterPro" id="IPR002048">
    <property type="entry name" value="EF_hand_dom"/>
</dbReference>
<dbReference type="SMART" id="SM00054">
    <property type="entry name" value="EFh"/>
    <property type="match status" value="3"/>
</dbReference>
<dbReference type="InterPro" id="IPR018247">
    <property type="entry name" value="EF_Hand_1_Ca_BS"/>
</dbReference>
<feature type="domain" description="EF-hand" evidence="4">
    <location>
        <begin position="92"/>
        <end position="127"/>
    </location>
</feature>